<evidence type="ECO:0000313" key="7">
    <source>
        <dbReference type="EMBL" id="KAG0328586.1"/>
    </source>
</evidence>
<evidence type="ECO:0000256" key="1">
    <source>
        <dbReference type="ARBA" id="ARBA00004141"/>
    </source>
</evidence>
<dbReference type="GO" id="GO:0005778">
    <property type="term" value="C:peroxisomal membrane"/>
    <property type="evidence" value="ECO:0007669"/>
    <property type="project" value="TreeGrafter"/>
</dbReference>
<keyword evidence="4 6" id="KW-1133">Transmembrane helix</keyword>
<dbReference type="AlphaFoldDB" id="A0A9P6RVM7"/>
<name>A0A9P6RVM7_9FUNG</name>
<evidence type="ECO:0000256" key="2">
    <source>
        <dbReference type="ARBA" id="ARBA00006824"/>
    </source>
</evidence>
<dbReference type="EMBL" id="JAAAIP010000032">
    <property type="protein sequence ID" value="KAG0328586.1"/>
    <property type="molecule type" value="Genomic_DNA"/>
</dbReference>
<comment type="caution">
    <text evidence="7">The sequence shown here is derived from an EMBL/GenBank/DDBJ whole genome shotgun (WGS) entry which is preliminary data.</text>
</comment>
<keyword evidence="8" id="KW-1185">Reference proteome</keyword>
<dbReference type="PANTHER" id="PTHR11266">
    <property type="entry name" value="PEROXISOMAL MEMBRANE PROTEIN 2, PXMP2 MPV17"/>
    <property type="match status" value="1"/>
</dbReference>
<accession>A0A9P6RVM7</accession>
<evidence type="ECO:0008006" key="9">
    <source>
        <dbReference type="Google" id="ProtNLM"/>
    </source>
</evidence>
<dbReference type="Proteomes" id="UP000738325">
    <property type="component" value="Unassembled WGS sequence"/>
</dbReference>
<sequence length="221" mass="24280">MVAAAVAQPQPSLAGRLLTSYLIELATNPLRTKALTSGTLSGLQEITATKLSGMPTSKNPSDFVYGIPKRVVQMTLYGLLVSGPLAHLLFDLVTKRFIGKEGAKWKIAQILSSQLITSPIQNATYILAMAIFAGARTSAQIKGAFKQGYLPMMKTSWMISPLSMAIAQKFLPPTVWVPFFNLIAFVFGTYINTSIKKARLAQMKKEQQLLRDAEKRARDEQ</sequence>
<evidence type="ECO:0000313" key="8">
    <source>
        <dbReference type="Proteomes" id="UP000738325"/>
    </source>
</evidence>
<keyword evidence="5 6" id="KW-0472">Membrane</keyword>
<dbReference type="OrthoDB" id="860at2759"/>
<dbReference type="PANTHER" id="PTHR11266:SF93">
    <property type="entry name" value="INTEGRAL MEMBRANE PROTEIN 25D9-6"/>
    <property type="match status" value="1"/>
</dbReference>
<organism evidence="7 8">
    <name type="scientific">Dissophora globulifera</name>
    <dbReference type="NCBI Taxonomy" id="979702"/>
    <lineage>
        <taxon>Eukaryota</taxon>
        <taxon>Fungi</taxon>
        <taxon>Fungi incertae sedis</taxon>
        <taxon>Mucoromycota</taxon>
        <taxon>Mortierellomycotina</taxon>
        <taxon>Mortierellomycetes</taxon>
        <taxon>Mortierellales</taxon>
        <taxon>Mortierellaceae</taxon>
        <taxon>Dissophora</taxon>
    </lineage>
</organism>
<comment type="similarity">
    <text evidence="2 6">Belongs to the peroxisomal membrane protein PXMP2/4 family.</text>
</comment>
<dbReference type="Pfam" id="PF04117">
    <property type="entry name" value="Mpv17_PMP22"/>
    <property type="match status" value="1"/>
</dbReference>
<feature type="transmembrane region" description="Helical" evidence="6">
    <location>
        <begin position="175"/>
        <end position="195"/>
    </location>
</feature>
<evidence type="ECO:0000256" key="3">
    <source>
        <dbReference type="ARBA" id="ARBA00022692"/>
    </source>
</evidence>
<gene>
    <name evidence="7" type="ORF">BGZ99_005065</name>
</gene>
<evidence type="ECO:0000256" key="5">
    <source>
        <dbReference type="ARBA" id="ARBA00023136"/>
    </source>
</evidence>
<keyword evidence="3 6" id="KW-0812">Transmembrane</keyword>
<comment type="subcellular location">
    <subcellularLocation>
        <location evidence="1">Membrane</location>
        <topology evidence="1">Multi-pass membrane protein</topology>
    </subcellularLocation>
</comment>
<protein>
    <recommendedName>
        <fullName evidence="9">Integral membrane protein</fullName>
    </recommendedName>
</protein>
<reference evidence="7" key="1">
    <citation type="journal article" date="2020" name="Fungal Divers.">
        <title>Resolving the Mortierellaceae phylogeny through synthesis of multi-gene phylogenetics and phylogenomics.</title>
        <authorList>
            <person name="Vandepol N."/>
            <person name="Liber J."/>
            <person name="Desiro A."/>
            <person name="Na H."/>
            <person name="Kennedy M."/>
            <person name="Barry K."/>
            <person name="Grigoriev I.V."/>
            <person name="Miller A.N."/>
            <person name="O'Donnell K."/>
            <person name="Stajich J.E."/>
            <person name="Bonito G."/>
        </authorList>
    </citation>
    <scope>NUCLEOTIDE SEQUENCE</scope>
    <source>
        <strain evidence="7">REB-010B</strain>
    </source>
</reference>
<evidence type="ECO:0000256" key="6">
    <source>
        <dbReference type="RuleBase" id="RU363053"/>
    </source>
</evidence>
<evidence type="ECO:0000256" key="4">
    <source>
        <dbReference type="ARBA" id="ARBA00022989"/>
    </source>
</evidence>
<proteinExistence type="inferred from homology"/>
<dbReference type="InterPro" id="IPR007248">
    <property type="entry name" value="Mpv17_PMP22"/>
</dbReference>
<comment type="caution">
    <text evidence="6">Lacks conserved residue(s) required for the propagation of feature annotation.</text>
</comment>